<dbReference type="AlphaFoldDB" id="A0A9P9W9I1"/>
<dbReference type="Proteomes" id="UP000829685">
    <property type="component" value="Unassembled WGS sequence"/>
</dbReference>
<name>A0A9P9W9I1_9PEZI</name>
<reference evidence="2" key="1">
    <citation type="submission" date="2021-03" db="EMBL/GenBank/DDBJ databases">
        <title>Revisited historic fungal species revealed as producer of novel bioactive compounds through whole genome sequencing and comparative genomics.</title>
        <authorList>
            <person name="Vignolle G.A."/>
            <person name="Hochenegger N."/>
            <person name="Mach R.L."/>
            <person name="Mach-Aigner A.R."/>
            <person name="Javad Rahimi M."/>
            <person name="Salim K.A."/>
            <person name="Chan C.M."/>
            <person name="Lim L.B.L."/>
            <person name="Cai F."/>
            <person name="Druzhinina I.S."/>
            <person name="U'Ren J.M."/>
            <person name="Derntl C."/>
        </authorList>
    </citation>
    <scope>NUCLEOTIDE SEQUENCE</scope>
    <source>
        <strain evidence="2">TUCIM 5799</strain>
    </source>
</reference>
<accession>A0A9P9W9I1</accession>
<keyword evidence="3" id="KW-1185">Reference proteome</keyword>
<comment type="caution">
    <text evidence="2">The sequence shown here is derived from an EMBL/GenBank/DDBJ whole genome shotgun (WGS) entry which is preliminary data.</text>
</comment>
<evidence type="ECO:0000256" key="1">
    <source>
        <dbReference type="SAM" id="MobiDB-lite"/>
    </source>
</evidence>
<feature type="region of interest" description="Disordered" evidence="1">
    <location>
        <begin position="342"/>
        <end position="361"/>
    </location>
</feature>
<evidence type="ECO:0000313" key="2">
    <source>
        <dbReference type="EMBL" id="KAI1852900.1"/>
    </source>
</evidence>
<gene>
    <name evidence="2" type="ORF">JX265_012928</name>
</gene>
<dbReference type="EMBL" id="JAFIMR010000060">
    <property type="protein sequence ID" value="KAI1852900.1"/>
    <property type="molecule type" value="Genomic_DNA"/>
</dbReference>
<sequence>MDDDQIACFSRVAKVANTKDLTYDTTPMPAKRLNPILNTIGGPVRGLSYLQFERTRGAIALSLQYAVSYLRNQLDDPTMVSSPCPDNINWFFYPDLDNFIEGTQWLDPVMEETGDGEKRFFTHPAFVSFRTRPISIWVIRMGPNETDEEDIRADRDAHWAVLISYNEDLKEPVFVPRGRYCRIDATLDPHRDRYYDRKVFCVQFFDPLDGPAEDRSARYNKVANFFNQLCIRAGTILPEERGTWRFSHHPTVTEEWETGYCCYAIIQQYMRRVQLLRTYGDYGKGQADSDFWRRIMWANYDGMPHVDACRESMMAGCACRAIAMSGFKARLAVELPGRTTTHRPELLDPLHGPGVDIGRPQDPEEETLAGMIQIYPKDY</sequence>
<evidence type="ECO:0000313" key="3">
    <source>
        <dbReference type="Proteomes" id="UP000829685"/>
    </source>
</evidence>
<organism evidence="2 3">
    <name type="scientific">Neoarthrinium moseri</name>
    <dbReference type="NCBI Taxonomy" id="1658444"/>
    <lineage>
        <taxon>Eukaryota</taxon>
        <taxon>Fungi</taxon>
        <taxon>Dikarya</taxon>
        <taxon>Ascomycota</taxon>
        <taxon>Pezizomycotina</taxon>
        <taxon>Sordariomycetes</taxon>
        <taxon>Xylariomycetidae</taxon>
        <taxon>Amphisphaeriales</taxon>
        <taxon>Apiosporaceae</taxon>
        <taxon>Neoarthrinium</taxon>
    </lineage>
</organism>
<proteinExistence type="predicted"/>
<protein>
    <submittedName>
        <fullName evidence="2">Uncharacterized protein</fullName>
    </submittedName>
</protein>